<dbReference type="InterPro" id="IPR003231">
    <property type="entry name" value="ACP"/>
</dbReference>
<comment type="function">
    <text evidence="1 9 11">Carrier of the growing fatty acid chain in fatty acid biosynthesis.</text>
</comment>
<comment type="PTM">
    <text evidence="11">4'-phosphopantetheine is transferred from CoA to a specific serine of apo-ACP by acpS.</text>
</comment>
<dbReference type="PANTHER" id="PTHR20863:SF76">
    <property type="entry name" value="CARRIER DOMAIN-CONTAINING PROTEIN"/>
    <property type="match status" value="1"/>
</dbReference>
<reference evidence="13 14" key="1">
    <citation type="submission" date="2016-09" db="EMBL/GenBank/DDBJ databases">
        <authorList>
            <person name="Capua I."/>
            <person name="De Benedictis P."/>
            <person name="Joannis T."/>
            <person name="Lombin L.H."/>
            <person name="Cattoli G."/>
        </authorList>
    </citation>
    <scope>NUCLEOTIDE SEQUENCE [LARGE SCALE GENOMIC DNA]</scope>
    <source>
        <strain evidence="13 14">ANC 4671</strain>
    </source>
</reference>
<dbReference type="InterPro" id="IPR009081">
    <property type="entry name" value="PP-bd_ACP"/>
</dbReference>
<keyword evidence="2 9" id="KW-0596">Phosphopantetheine</keyword>
<evidence type="ECO:0000256" key="1">
    <source>
        <dbReference type="ARBA" id="ARBA00003180"/>
    </source>
</evidence>
<dbReference type="OrthoDB" id="9804551at2"/>
<dbReference type="UniPathway" id="UPA00094"/>
<protein>
    <recommendedName>
        <fullName evidence="9 10">Acyl carrier protein</fullName>
        <shortName evidence="9">ACP</shortName>
    </recommendedName>
</protein>
<dbReference type="NCBIfam" id="NF002150">
    <property type="entry name" value="PRK00982.1-4"/>
    <property type="match status" value="1"/>
</dbReference>
<keyword evidence="4 9" id="KW-0597">Phosphoprotein</keyword>
<dbReference type="GO" id="GO:0036104">
    <property type="term" value="P:Kdo2-lipid A biosynthetic process"/>
    <property type="evidence" value="ECO:0007669"/>
    <property type="project" value="UniProtKB-UniPathway"/>
</dbReference>
<keyword evidence="3 9" id="KW-0444">Lipid biosynthesis</keyword>
<comment type="PTM">
    <text evidence="9">4'-phosphopantetheine is transferred from CoA to a specific serine of apo-ACP by AcpS. This modification is essential for activity because fatty acids are bound in thioester linkage to the sulfhydryl of the prosthetic group.</text>
</comment>
<dbReference type="Gene3D" id="1.10.1200.10">
    <property type="entry name" value="ACP-like"/>
    <property type="match status" value="1"/>
</dbReference>
<dbReference type="GO" id="GO:0000035">
    <property type="term" value="F:acyl binding"/>
    <property type="evidence" value="ECO:0007669"/>
    <property type="project" value="TreeGrafter"/>
</dbReference>
<dbReference type="Proteomes" id="UP000185895">
    <property type="component" value="Unassembled WGS sequence"/>
</dbReference>
<dbReference type="InterPro" id="IPR036736">
    <property type="entry name" value="ACP-like_sf"/>
</dbReference>
<evidence type="ECO:0000256" key="6">
    <source>
        <dbReference type="ARBA" id="ARBA00023098"/>
    </source>
</evidence>
<dbReference type="GO" id="GO:0005829">
    <property type="term" value="C:cytosol"/>
    <property type="evidence" value="ECO:0007669"/>
    <property type="project" value="TreeGrafter"/>
</dbReference>
<dbReference type="STRING" id="1262585.BJI46_10765"/>
<gene>
    <name evidence="9" type="primary">acpP</name>
    <name evidence="13" type="ORF">BJI46_10765</name>
</gene>
<comment type="similarity">
    <text evidence="9">Belongs to the acyl carrier protein (ACP) family.</text>
</comment>
<dbReference type="FunFam" id="1.10.1200.10:FF:000001">
    <property type="entry name" value="Acyl carrier protein"/>
    <property type="match status" value="1"/>
</dbReference>
<dbReference type="SUPFAM" id="SSF47336">
    <property type="entry name" value="ACP-like"/>
    <property type="match status" value="1"/>
</dbReference>
<dbReference type="PROSITE" id="PS50075">
    <property type="entry name" value="CARRIER"/>
    <property type="match status" value="1"/>
</dbReference>
<evidence type="ECO:0000259" key="12">
    <source>
        <dbReference type="PROSITE" id="PS50075"/>
    </source>
</evidence>
<dbReference type="UniPathway" id="UPA00360"/>
<evidence type="ECO:0000256" key="8">
    <source>
        <dbReference type="ARBA" id="ARBA00024328"/>
    </source>
</evidence>
<dbReference type="GO" id="GO:0016020">
    <property type="term" value="C:membrane"/>
    <property type="evidence" value="ECO:0007669"/>
    <property type="project" value="GOC"/>
</dbReference>
<evidence type="ECO:0000256" key="3">
    <source>
        <dbReference type="ARBA" id="ARBA00022516"/>
    </source>
</evidence>
<comment type="pathway">
    <text evidence="8">Glycolipid biosynthesis; KDO(2)-lipid A biosynthesis.</text>
</comment>
<dbReference type="NCBIfam" id="TIGR00517">
    <property type="entry name" value="acyl_carrier"/>
    <property type="match status" value="1"/>
</dbReference>
<keyword evidence="7 9" id="KW-0275">Fatty acid biosynthesis</keyword>
<evidence type="ECO:0000313" key="14">
    <source>
        <dbReference type="Proteomes" id="UP000185895"/>
    </source>
</evidence>
<evidence type="ECO:0000256" key="11">
    <source>
        <dbReference type="RuleBase" id="RU003545"/>
    </source>
</evidence>
<comment type="subcellular location">
    <subcellularLocation>
        <location evidence="9">Cytoplasm</location>
    </subcellularLocation>
</comment>
<comment type="caution">
    <text evidence="13">The sequence shown here is derived from an EMBL/GenBank/DDBJ whole genome shotgun (WGS) entry which is preliminary data.</text>
</comment>
<organism evidence="13 14">
    <name type="scientific">Acinetobacter qingfengensis</name>
    <dbReference type="NCBI Taxonomy" id="1262585"/>
    <lineage>
        <taxon>Bacteria</taxon>
        <taxon>Pseudomonadati</taxon>
        <taxon>Pseudomonadota</taxon>
        <taxon>Gammaproteobacteria</taxon>
        <taxon>Moraxellales</taxon>
        <taxon>Moraxellaceae</taxon>
        <taxon>Acinetobacter</taxon>
    </lineage>
</organism>
<accession>A0A1E7RCT9</accession>
<dbReference type="HAMAP" id="MF_01217">
    <property type="entry name" value="Acyl_carrier"/>
    <property type="match status" value="1"/>
</dbReference>
<name>A0A1E7RCT9_9GAMM</name>
<dbReference type="GO" id="GO:0000036">
    <property type="term" value="F:acyl carrier activity"/>
    <property type="evidence" value="ECO:0007669"/>
    <property type="project" value="UniProtKB-UniRule"/>
</dbReference>
<proteinExistence type="inferred from homology"/>
<keyword evidence="6 9" id="KW-0443">Lipid metabolism</keyword>
<evidence type="ECO:0000256" key="9">
    <source>
        <dbReference type="HAMAP-Rule" id="MF_01217"/>
    </source>
</evidence>
<dbReference type="NCBIfam" id="NF002151">
    <property type="entry name" value="PRK00982.1-5"/>
    <property type="match status" value="1"/>
</dbReference>
<dbReference type="RefSeq" id="WP_070069457.1">
    <property type="nucleotide sequence ID" value="NZ_MKKK01000013.1"/>
</dbReference>
<sequence length="79" mass="8712">MSDIEQRVKQAVAEQLGIRAEDIKNEASFMDDLGADSLDLVELVMSFENDFDVTIPDEDSNSITTVQSAIDYITAKLGQ</sequence>
<evidence type="ECO:0000256" key="5">
    <source>
        <dbReference type="ARBA" id="ARBA00022832"/>
    </source>
</evidence>
<dbReference type="NCBIfam" id="NF002149">
    <property type="entry name" value="PRK00982.1-3"/>
    <property type="match status" value="1"/>
</dbReference>
<dbReference type="InterPro" id="IPR006162">
    <property type="entry name" value="Ppantetheine_attach_site"/>
</dbReference>
<keyword evidence="14" id="KW-1185">Reference proteome</keyword>
<evidence type="ECO:0000256" key="7">
    <source>
        <dbReference type="ARBA" id="ARBA00023160"/>
    </source>
</evidence>
<dbReference type="NCBIfam" id="NF002148">
    <property type="entry name" value="PRK00982.1-2"/>
    <property type="match status" value="1"/>
</dbReference>
<dbReference type="GO" id="GO:0009245">
    <property type="term" value="P:lipid A biosynthetic process"/>
    <property type="evidence" value="ECO:0007669"/>
    <property type="project" value="TreeGrafter"/>
</dbReference>
<comment type="pathway">
    <text evidence="9 11">Lipid metabolism; fatty acid biosynthesis.</text>
</comment>
<keyword evidence="9" id="KW-0963">Cytoplasm</keyword>
<dbReference type="AlphaFoldDB" id="A0A1E7RCT9"/>
<dbReference type="PROSITE" id="PS00012">
    <property type="entry name" value="PHOSPHOPANTETHEINE"/>
    <property type="match status" value="1"/>
</dbReference>
<evidence type="ECO:0000256" key="10">
    <source>
        <dbReference type="NCBIfam" id="TIGR00517"/>
    </source>
</evidence>
<dbReference type="PANTHER" id="PTHR20863">
    <property type="entry name" value="ACYL CARRIER PROTEIN"/>
    <property type="match status" value="1"/>
</dbReference>
<evidence type="ECO:0000256" key="2">
    <source>
        <dbReference type="ARBA" id="ARBA00022450"/>
    </source>
</evidence>
<feature type="modified residue" description="O-(pantetheine 4'-phosphoryl)serine" evidence="9">
    <location>
        <position position="37"/>
    </location>
</feature>
<feature type="domain" description="Carrier" evidence="12">
    <location>
        <begin position="2"/>
        <end position="77"/>
    </location>
</feature>
<evidence type="ECO:0000313" key="13">
    <source>
        <dbReference type="EMBL" id="OEY97096.1"/>
    </source>
</evidence>
<dbReference type="Pfam" id="PF00550">
    <property type="entry name" value="PP-binding"/>
    <property type="match status" value="1"/>
</dbReference>
<evidence type="ECO:0000256" key="4">
    <source>
        <dbReference type="ARBA" id="ARBA00022553"/>
    </source>
</evidence>
<keyword evidence="5 9" id="KW-0276">Fatty acid metabolism</keyword>
<dbReference type="EMBL" id="MKKK01000013">
    <property type="protein sequence ID" value="OEY97096.1"/>
    <property type="molecule type" value="Genomic_DNA"/>
</dbReference>